<evidence type="ECO:0000256" key="2">
    <source>
        <dbReference type="ARBA" id="ARBA00005005"/>
    </source>
</evidence>
<dbReference type="PANTHER" id="PTHR43767">
    <property type="entry name" value="LONG-CHAIN-FATTY-ACID--COA LIGASE"/>
    <property type="match status" value="1"/>
</dbReference>
<dbReference type="PROSITE" id="PS00455">
    <property type="entry name" value="AMP_BINDING"/>
    <property type="match status" value="1"/>
</dbReference>
<name>A0ABT8DYN8_9BURK</name>
<dbReference type="Pfam" id="PF13193">
    <property type="entry name" value="AMP-binding_C"/>
    <property type="match status" value="1"/>
</dbReference>
<dbReference type="CDD" id="cd05936">
    <property type="entry name" value="FC-FACS_FadD_like"/>
    <property type="match status" value="1"/>
</dbReference>
<gene>
    <name evidence="10" type="ORF">QWJ38_20585</name>
</gene>
<feature type="domain" description="AMP-binding enzyme C-terminal" evidence="9">
    <location>
        <begin position="495"/>
        <end position="569"/>
    </location>
</feature>
<keyword evidence="3 10" id="KW-0436">Ligase</keyword>
<evidence type="ECO:0000256" key="4">
    <source>
        <dbReference type="ARBA" id="ARBA00023136"/>
    </source>
</evidence>
<dbReference type="Proteomes" id="UP001228044">
    <property type="component" value="Unassembled WGS sequence"/>
</dbReference>
<dbReference type="NCBIfam" id="NF005463">
    <property type="entry name" value="PRK07059.1"/>
    <property type="match status" value="1"/>
</dbReference>
<accession>A0ABT8DYN8</accession>
<evidence type="ECO:0000259" key="9">
    <source>
        <dbReference type="Pfam" id="PF13193"/>
    </source>
</evidence>
<evidence type="ECO:0000313" key="11">
    <source>
        <dbReference type="Proteomes" id="UP001228044"/>
    </source>
</evidence>
<dbReference type="InterPro" id="IPR050237">
    <property type="entry name" value="ATP-dep_AMP-bd_enzyme"/>
</dbReference>
<dbReference type="Pfam" id="PF00501">
    <property type="entry name" value="AMP-binding"/>
    <property type="match status" value="1"/>
</dbReference>
<evidence type="ECO:0000259" key="8">
    <source>
        <dbReference type="Pfam" id="PF00501"/>
    </source>
</evidence>
<evidence type="ECO:0000256" key="6">
    <source>
        <dbReference type="ARBA" id="ARBA00039545"/>
    </source>
</evidence>
<dbReference type="InterPro" id="IPR042099">
    <property type="entry name" value="ANL_N_sf"/>
</dbReference>
<feature type="domain" description="AMP-dependent synthetase/ligase" evidence="8">
    <location>
        <begin position="48"/>
        <end position="444"/>
    </location>
</feature>
<evidence type="ECO:0000256" key="7">
    <source>
        <dbReference type="ARBA" id="ARBA00042773"/>
    </source>
</evidence>
<evidence type="ECO:0000256" key="5">
    <source>
        <dbReference type="ARBA" id="ARBA00026121"/>
    </source>
</evidence>
<dbReference type="Gene3D" id="3.40.50.12780">
    <property type="entry name" value="N-terminal domain of ligase-like"/>
    <property type="match status" value="1"/>
</dbReference>
<dbReference type="InterPro" id="IPR020845">
    <property type="entry name" value="AMP-binding_CS"/>
</dbReference>
<protein>
    <recommendedName>
        <fullName evidence="6">Long-chain-fatty-acid--CoA ligase</fullName>
        <ecNumber evidence="5">6.2.1.3</ecNumber>
    </recommendedName>
    <alternativeName>
        <fullName evidence="7">Long-chain acyl-CoA synthetase</fullName>
    </alternativeName>
</protein>
<dbReference type="SUPFAM" id="SSF56801">
    <property type="entry name" value="Acetyl-CoA synthetase-like"/>
    <property type="match status" value="1"/>
</dbReference>
<evidence type="ECO:0000256" key="3">
    <source>
        <dbReference type="ARBA" id="ARBA00022598"/>
    </source>
</evidence>
<dbReference type="InterPro" id="IPR045851">
    <property type="entry name" value="AMP-bd_C_sf"/>
</dbReference>
<comment type="caution">
    <text evidence="10">The sequence shown here is derived from an EMBL/GenBank/DDBJ whole genome shotgun (WGS) entry which is preliminary data.</text>
</comment>
<dbReference type="RefSeq" id="WP_290361015.1">
    <property type="nucleotide sequence ID" value="NZ_JAUHHC010000005.1"/>
</dbReference>
<comment type="subcellular location">
    <subcellularLocation>
        <location evidence="1">Membrane</location>
        <topology evidence="1">Peripheral membrane protein</topology>
    </subcellularLocation>
</comment>
<dbReference type="InterPro" id="IPR025110">
    <property type="entry name" value="AMP-bd_C"/>
</dbReference>
<dbReference type="InterPro" id="IPR000873">
    <property type="entry name" value="AMP-dep_synth/lig_dom"/>
</dbReference>
<dbReference type="PANTHER" id="PTHR43767:SF8">
    <property type="entry name" value="LONG-CHAIN-FATTY-ACID--COA LIGASE"/>
    <property type="match status" value="1"/>
</dbReference>
<dbReference type="Gene3D" id="3.30.300.30">
    <property type="match status" value="1"/>
</dbReference>
<dbReference type="GO" id="GO:0004467">
    <property type="term" value="F:long-chain fatty acid-CoA ligase activity"/>
    <property type="evidence" value="ECO:0007669"/>
    <property type="project" value="UniProtKB-EC"/>
</dbReference>
<reference evidence="10 11" key="1">
    <citation type="submission" date="2023-06" db="EMBL/GenBank/DDBJ databases">
        <title>Pelomonas sp. PFR6 16S ribosomal RNA gene Genome sequencing and assembly.</title>
        <authorList>
            <person name="Woo H."/>
        </authorList>
    </citation>
    <scope>NUCLEOTIDE SEQUENCE [LARGE SCALE GENOMIC DNA]</scope>
    <source>
        <strain evidence="10 11">PFR6</strain>
    </source>
</reference>
<evidence type="ECO:0000256" key="1">
    <source>
        <dbReference type="ARBA" id="ARBA00004170"/>
    </source>
</evidence>
<organism evidence="10 11">
    <name type="scientific">Roseateles violae</name>
    <dbReference type="NCBI Taxonomy" id="3058042"/>
    <lineage>
        <taxon>Bacteria</taxon>
        <taxon>Pseudomonadati</taxon>
        <taxon>Pseudomonadota</taxon>
        <taxon>Betaproteobacteria</taxon>
        <taxon>Burkholderiales</taxon>
        <taxon>Sphaerotilaceae</taxon>
        <taxon>Roseateles</taxon>
    </lineage>
</organism>
<proteinExistence type="predicted"/>
<keyword evidence="4" id="KW-0472">Membrane</keyword>
<comment type="pathway">
    <text evidence="2">Lipid metabolism; fatty acid beta-oxidation.</text>
</comment>
<keyword evidence="11" id="KW-1185">Reference proteome</keyword>
<sequence length="579" mass="63241">MAQDRAPAAAAAAGTQNAGAKPWLQSYPAGVPAEIDVSVYGSLVELLEESFRKYAQRDAAACMDRRLRFGEIDQMSQALGAWLQAKGLAKGTRVAIMMPNVLQYMVAIAAILRAGYTVVNVNPLYTPRELEHQLKDSGAQAIIVLENFAATLEEVIAKTEVKHVVLASLGDLLGWWRGPLINFAVRHLKKMVPEFRLPLDAGRSVTRFNKALEDGGRMTLKRVELGPNDVAFLQYTGGTTGLSKGATLLHRNVVANILQAEAWFQPMLSQLGGKQLTTVCALPLYHIFALTACYMLGARQGMMNLLIPNPRDIPGFIATLQQYKVNMFPAVNTLFNALANDPAFARLDFSELVISNGGGMAVQQATAEKWLKITGCPVVEGYGLSETAPVATINRLDLKSFNGSIGLPVPSTDIAIRDDAGRDLAIGERGEICIRGPQVMAGYWNKPEETAHVMYADGFFKSGDIGVMDEQGYVRIVDRKKDMILVSGFNVYPTEIEQVVSMHPGVLECAAVGIPDAKSGEAVKLYVVKSDLALAEEDLLAYCSEQLTAYKRPKYIEFRDELPKSNVGKILRRELRSTT</sequence>
<evidence type="ECO:0000313" key="10">
    <source>
        <dbReference type="EMBL" id="MDN3922697.1"/>
    </source>
</evidence>
<dbReference type="EMBL" id="JAUHHC010000005">
    <property type="protein sequence ID" value="MDN3922697.1"/>
    <property type="molecule type" value="Genomic_DNA"/>
</dbReference>
<dbReference type="EC" id="6.2.1.3" evidence="5"/>